<proteinExistence type="predicted"/>
<dbReference type="Proteomes" id="UP001153269">
    <property type="component" value="Unassembled WGS sequence"/>
</dbReference>
<reference evidence="2" key="1">
    <citation type="submission" date="2020-03" db="EMBL/GenBank/DDBJ databases">
        <authorList>
            <person name="Weist P."/>
        </authorList>
    </citation>
    <scope>NUCLEOTIDE SEQUENCE</scope>
</reference>
<evidence type="ECO:0000313" key="2">
    <source>
        <dbReference type="EMBL" id="CAB1447923.1"/>
    </source>
</evidence>
<evidence type="ECO:0000256" key="1">
    <source>
        <dbReference type="SAM" id="MobiDB-lite"/>
    </source>
</evidence>
<organism evidence="2 3">
    <name type="scientific">Pleuronectes platessa</name>
    <name type="common">European plaice</name>
    <dbReference type="NCBI Taxonomy" id="8262"/>
    <lineage>
        <taxon>Eukaryota</taxon>
        <taxon>Metazoa</taxon>
        <taxon>Chordata</taxon>
        <taxon>Craniata</taxon>
        <taxon>Vertebrata</taxon>
        <taxon>Euteleostomi</taxon>
        <taxon>Actinopterygii</taxon>
        <taxon>Neopterygii</taxon>
        <taxon>Teleostei</taxon>
        <taxon>Neoteleostei</taxon>
        <taxon>Acanthomorphata</taxon>
        <taxon>Carangaria</taxon>
        <taxon>Pleuronectiformes</taxon>
        <taxon>Pleuronectoidei</taxon>
        <taxon>Pleuronectidae</taxon>
        <taxon>Pleuronectes</taxon>
    </lineage>
</organism>
<name>A0A9N7Z1K5_PLEPL</name>
<dbReference type="AlphaFoldDB" id="A0A9N7Z1K5"/>
<protein>
    <submittedName>
        <fullName evidence="2">Uncharacterized protein</fullName>
    </submittedName>
</protein>
<keyword evidence="3" id="KW-1185">Reference proteome</keyword>
<evidence type="ECO:0000313" key="3">
    <source>
        <dbReference type="Proteomes" id="UP001153269"/>
    </source>
</evidence>
<accession>A0A9N7Z1K5</accession>
<feature type="region of interest" description="Disordered" evidence="1">
    <location>
        <begin position="31"/>
        <end position="71"/>
    </location>
</feature>
<feature type="compositionally biased region" description="Basic and acidic residues" evidence="1">
    <location>
        <begin position="44"/>
        <end position="57"/>
    </location>
</feature>
<comment type="caution">
    <text evidence="2">The sequence shown here is derived from an EMBL/GenBank/DDBJ whole genome shotgun (WGS) entry which is preliminary data.</text>
</comment>
<sequence>MLESTRELNEITSETIPVAGEELDLGQGRAACSSDSLSTSGVHTAEELKNNGGETRRLSPKCHVSLTEPQR</sequence>
<dbReference type="EMBL" id="CADEAL010003959">
    <property type="protein sequence ID" value="CAB1447923.1"/>
    <property type="molecule type" value="Genomic_DNA"/>
</dbReference>
<gene>
    <name evidence="2" type="ORF">PLEPLA_LOCUS35590</name>
</gene>
<feature type="compositionally biased region" description="Polar residues" evidence="1">
    <location>
        <begin position="33"/>
        <end position="42"/>
    </location>
</feature>